<dbReference type="EMBL" id="JBIBSM010000003">
    <property type="protein sequence ID" value="MFF8275737.1"/>
    <property type="molecule type" value="Genomic_DNA"/>
</dbReference>
<dbReference type="InterPro" id="IPR040701">
    <property type="entry name" value="Bact_RF_family2"/>
</dbReference>
<name>A0ABW6Y7E7_9ACTN</name>
<organism evidence="1 2">
    <name type="scientific">Streptomyces lateritius</name>
    <dbReference type="NCBI Taxonomy" id="67313"/>
    <lineage>
        <taxon>Bacteria</taxon>
        <taxon>Bacillati</taxon>
        <taxon>Actinomycetota</taxon>
        <taxon>Actinomycetes</taxon>
        <taxon>Kitasatosporales</taxon>
        <taxon>Streptomycetaceae</taxon>
        <taxon>Streptomyces</taxon>
    </lineage>
</organism>
<sequence>MKLQFLAPLYEHPGPVASVYLDTSEDPSDPARAIDLRRHRLRRGLLAHDADEPTVEAVDEAMDMDSEVAGRHGRAIFAAEGRVLLSERLPEPPARDSARYGMLPDALPLALQHAPDIPYVAVVLRRTHGHREHVPGGEPGGTEDELELTYEPGRWPASRVVSGHRSHRRMPVHEWPKEAGRLLTRLTDGVSAERPETIVLCGDPWAVNTLKAHAPHHPFVHFVKLRDGHGRRRPEPVRALLEEELGVLFADRLSEHDRTQVEAYLGRRARDVDDAEGLAATVSALQRGQARSLILNAPVDLSHPLWAGTAPTHLALSGADLNAFGLADYWEERAAGAALIRAAVGTHAELIVVRRDQLELKDGLAVLARYTATA</sequence>
<protein>
    <recommendedName>
        <fullName evidence="3">Peptide chain release factor 1</fullName>
    </recommendedName>
</protein>
<accession>A0ABW6Y7E7</accession>
<comment type="caution">
    <text evidence="1">The sequence shown here is derived from an EMBL/GenBank/DDBJ whole genome shotgun (WGS) entry which is preliminary data.</text>
</comment>
<reference evidence="1 2" key="1">
    <citation type="submission" date="2024-10" db="EMBL/GenBank/DDBJ databases">
        <title>The Natural Products Discovery Center: Release of the First 8490 Sequenced Strains for Exploring Actinobacteria Biosynthetic Diversity.</title>
        <authorList>
            <person name="Kalkreuter E."/>
            <person name="Kautsar S.A."/>
            <person name="Yang D."/>
            <person name="Bader C.D."/>
            <person name="Teijaro C.N."/>
            <person name="Fluegel L."/>
            <person name="Davis C.M."/>
            <person name="Simpson J.R."/>
            <person name="Lauterbach L."/>
            <person name="Steele A.D."/>
            <person name="Gui C."/>
            <person name="Meng S."/>
            <person name="Li G."/>
            <person name="Viehrig K."/>
            <person name="Ye F."/>
            <person name="Su P."/>
            <person name="Kiefer A.F."/>
            <person name="Nichols A."/>
            <person name="Cepeda A.J."/>
            <person name="Yan W."/>
            <person name="Fan B."/>
            <person name="Jiang Y."/>
            <person name="Adhikari A."/>
            <person name="Zheng C.-J."/>
            <person name="Schuster L."/>
            <person name="Cowan T.M."/>
            <person name="Smanski M.J."/>
            <person name="Chevrette M.G."/>
            <person name="De Carvalho L.P.S."/>
            <person name="Shen B."/>
        </authorList>
    </citation>
    <scope>NUCLEOTIDE SEQUENCE [LARGE SCALE GENOMIC DNA]</scope>
    <source>
        <strain evidence="1 2">NPDC015755</strain>
    </source>
</reference>
<evidence type="ECO:0000313" key="2">
    <source>
        <dbReference type="Proteomes" id="UP001603013"/>
    </source>
</evidence>
<keyword evidence="2" id="KW-1185">Reference proteome</keyword>
<evidence type="ECO:0000313" key="1">
    <source>
        <dbReference type="EMBL" id="MFF8275737.1"/>
    </source>
</evidence>
<gene>
    <name evidence="1" type="ORF">ACF05T_06415</name>
</gene>
<dbReference type="Proteomes" id="UP001603013">
    <property type="component" value="Unassembled WGS sequence"/>
</dbReference>
<proteinExistence type="predicted"/>
<dbReference type="RefSeq" id="WP_391933358.1">
    <property type="nucleotide sequence ID" value="NZ_JBIBSM010000003.1"/>
</dbReference>
<evidence type="ECO:0008006" key="3">
    <source>
        <dbReference type="Google" id="ProtNLM"/>
    </source>
</evidence>
<dbReference type="Pfam" id="PF18844">
    <property type="entry name" value="baeRF_family2"/>
    <property type="match status" value="1"/>
</dbReference>